<comment type="caution">
    <text evidence="2">The sequence shown here is derived from an EMBL/GenBank/DDBJ whole genome shotgun (WGS) entry which is preliminary data.</text>
</comment>
<gene>
    <name evidence="2" type="ORF">JF887_10245</name>
</gene>
<dbReference type="PANTHER" id="PTHR36443">
    <property type="entry name" value="BSR5223 PROTEIN"/>
    <property type="match status" value="1"/>
</dbReference>
<keyword evidence="1" id="KW-0472">Membrane</keyword>
<feature type="transmembrane region" description="Helical" evidence="1">
    <location>
        <begin position="49"/>
        <end position="70"/>
    </location>
</feature>
<evidence type="ECO:0000313" key="2">
    <source>
        <dbReference type="EMBL" id="MBJ7609789.1"/>
    </source>
</evidence>
<evidence type="ECO:0000256" key="1">
    <source>
        <dbReference type="SAM" id="Phobius"/>
    </source>
</evidence>
<dbReference type="InterPro" id="IPR021320">
    <property type="entry name" value="DUF2905"/>
</dbReference>
<keyword evidence="1" id="KW-0812">Transmembrane</keyword>
<dbReference type="PANTHER" id="PTHR36443:SF1">
    <property type="entry name" value="BSR5223 PROTEIN"/>
    <property type="match status" value="1"/>
</dbReference>
<dbReference type="EMBL" id="JAEKNN010000051">
    <property type="protein sequence ID" value="MBJ7609789.1"/>
    <property type="molecule type" value="Genomic_DNA"/>
</dbReference>
<proteinExistence type="predicted"/>
<reference evidence="2 3" key="1">
    <citation type="submission" date="2020-10" db="EMBL/GenBank/DDBJ databases">
        <title>Ca. Dormibacterota MAGs.</title>
        <authorList>
            <person name="Montgomery K."/>
        </authorList>
    </citation>
    <scope>NUCLEOTIDE SEQUENCE [LARGE SCALE GENOMIC DNA]</scope>
    <source>
        <strain evidence="2">Mitchell_Peninsula_5</strain>
    </source>
</reference>
<organism evidence="2 3">
    <name type="scientific">Candidatus Amunia macphersoniae</name>
    <dbReference type="NCBI Taxonomy" id="3127014"/>
    <lineage>
        <taxon>Bacteria</taxon>
        <taxon>Bacillati</taxon>
        <taxon>Candidatus Dormiibacterota</taxon>
        <taxon>Candidatus Dormibacteria</taxon>
        <taxon>Candidatus Aeolococcales</taxon>
        <taxon>Candidatus Aeolococcaceae</taxon>
        <taxon>Candidatus Amunia</taxon>
    </lineage>
</organism>
<keyword evidence="1" id="KW-1133">Transmembrane helix</keyword>
<sequence>MDSSTVGRLLLALGVAAALVGGFLALGGRLPFGRLPGDISVQGQGGGFFFPIVSCLVLSLVLTVVLNIVLRR</sequence>
<dbReference type="Pfam" id="PF11146">
    <property type="entry name" value="DUF2905"/>
    <property type="match status" value="1"/>
</dbReference>
<protein>
    <submittedName>
        <fullName evidence="2">DUF2905 domain-containing protein</fullName>
    </submittedName>
</protein>
<dbReference type="Proteomes" id="UP000614410">
    <property type="component" value="Unassembled WGS sequence"/>
</dbReference>
<evidence type="ECO:0000313" key="3">
    <source>
        <dbReference type="Proteomes" id="UP000614410"/>
    </source>
</evidence>
<accession>A0A934NJP3</accession>
<dbReference type="AlphaFoldDB" id="A0A934NJP3"/>
<name>A0A934NJP3_9BACT</name>